<dbReference type="Pfam" id="PF01764">
    <property type="entry name" value="Lipase_3"/>
    <property type="match status" value="1"/>
</dbReference>
<dbReference type="CDD" id="cd00519">
    <property type="entry name" value="Lipase_3"/>
    <property type="match status" value="1"/>
</dbReference>
<dbReference type="OMA" id="INEDFEC"/>
<dbReference type="PANTHER" id="PTHR45908">
    <property type="entry name" value="PROTEIN CBG11750-RELATED"/>
    <property type="match status" value="1"/>
</dbReference>
<dbReference type="InterPro" id="IPR029058">
    <property type="entry name" value="AB_hydrolase_fold"/>
</dbReference>
<accession>A0A0N5D7X9</accession>
<sequence length="212" mass="23992">LSLGGALASLAAVRTVVQNLRDGNEIKLVTFGEPRIGDYQFAMYHSTHIPYSFRVVNRADIIPHLPPCKKNASIANSEIDESKPCLATNNSFPYHHGITFRYPYGMHENAKYYECLNTPINEDFECSDSLLFDIKHLKTFIKDHRYYFNVKVPAYGKKGCKNFTNDSSEIDDAFIPLNVSQQLTSDSSSSFQKIQTGISNIFDALKSLIKFF</sequence>
<evidence type="ECO:0000259" key="1">
    <source>
        <dbReference type="Pfam" id="PF01764"/>
    </source>
</evidence>
<reference evidence="2" key="1">
    <citation type="submission" date="2017-02" db="UniProtKB">
        <authorList>
            <consortium name="WormBaseParasite"/>
        </authorList>
    </citation>
    <scope>IDENTIFICATION</scope>
</reference>
<proteinExistence type="predicted"/>
<dbReference type="PANTHER" id="PTHR45908:SF5">
    <property type="entry name" value="FUNGAL LIPASE-LIKE DOMAIN-CONTAINING PROTEIN"/>
    <property type="match status" value="1"/>
</dbReference>
<feature type="domain" description="Fungal lipase-type" evidence="1">
    <location>
        <begin position="2"/>
        <end position="69"/>
    </location>
</feature>
<protein>
    <submittedName>
        <fullName evidence="2">Lipase_3 domain-containing protein</fullName>
    </submittedName>
</protein>
<dbReference type="GO" id="GO:0006629">
    <property type="term" value="P:lipid metabolic process"/>
    <property type="evidence" value="ECO:0007669"/>
    <property type="project" value="InterPro"/>
</dbReference>
<name>A0A0N5D7X9_THECL</name>
<dbReference type="InterPro" id="IPR002921">
    <property type="entry name" value="Fungal_lipase-type"/>
</dbReference>
<dbReference type="Gene3D" id="3.40.50.1820">
    <property type="entry name" value="alpha/beta hydrolase"/>
    <property type="match status" value="1"/>
</dbReference>
<dbReference type="SUPFAM" id="SSF53474">
    <property type="entry name" value="alpha/beta-Hydrolases"/>
    <property type="match status" value="1"/>
</dbReference>
<organism evidence="2">
    <name type="scientific">Thelazia callipaeda</name>
    <name type="common">Oriental eyeworm</name>
    <name type="synonym">Parasitic nematode</name>
    <dbReference type="NCBI Taxonomy" id="103827"/>
    <lineage>
        <taxon>Eukaryota</taxon>
        <taxon>Metazoa</taxon>
        <taxon>Ecdysozoa</taxon>
        <taxon>Nematoda</taxon>
        <taxon>Chromadorea</taxon>
        <taxon>Rhabditida</taxon>
        <taxon>Spirurina</taxon>
        <taxon>Spiruromorpha</taxon>
        <taxon>Thelazioidea</taxon>
        <taxon>Thelaziidae</taxon>
        <taxon>Thelazia</taxon>
    </lineage>
</organism>
<evidence type="ECO:0000313" key="2">
    <source>
        <dbReference type="WBParaSite" id="TCLT_0000919701-mRNA-1"/>
    </source>
</evidence>
<dbReference type="WBParaSite" id="TCLT_0000919701-mRNA-1">
    <property type="protein sequence ID" value="TCLT_0000919701-mRNA-1"/>
    <property type="gene ID" value="TCLT_0000919701"/>
</dbReference>
<dbReference type="AlphaFoldDB" id="A0A0N5D7X9"/>